<evidence type="ECO:0000256" key="2">
    <source>
        <dbReference type="ARBA" id="ARBA00022801"/>
    </source>
</evidence>
<dbReference type="Proteomes" id="UP000446657">
    <property type="component" value="Unassembled WGS sequence"/>
</dbReference>
<dbReference type="Gene3D" id="3.40.50.1700">
    <property type="entry name" value="Glycoside hydrolase family 3 C-terminal domain"/>
    <property type="match status" value="1"/>
</dbReference>
<reference evidence="7 8" key="1">
    <citation type="journal article" date="2019" name="Nat. Med.">
        <title>A library of human gut bacterial isolates paired with longitudinal multiomics data enables mechanistic microbiome research.</title>
        <authorList>
            <person name="Poyet M."/>
            <person name="Groussin M."/>
            <person name="Gibbons S.M."/>
            <person name="Avila-Pacheco J."/>
            <person name="Jiang X."/>
            <person name="Kearney S.M."/>
            <person name="Perrotta A.R."/>
            <person name="Berdy B."/>
            <person name="Zhao S."/>
            <person name="Lieberman T.D."/>
            <person name="Swanson P.K."/>
            <person name="Smith M."/>
            <person name="Roesemann S."/>
            <person name="Alexander J.E."/>
            <person name="Rich S.A."/>
            <person name="Livny J."/>
            <person name="Vlamakis H."/>
            <person name="Clish C."/>
            <person name="Bullock K."/>
            <person name="Deik A."/>
            <person name="Scott J."/>
            <person name="Pierce K.A."/>
            <person name="Xavier R.J."/>
            <person name="Alm E.J."/>
        </authorList>
    </citation>
    <scope>NUCLEOTIDE SEQUENCE [LARGE SCALE GENOMIC DNA]</scope>
    <source>
        <strain evidence="7 8">BIOML-A1</strain>
    </source>
</reference>
<name>A0A844KRI2_9FIRM</name>
<feature type="domain" description="Fibronectin type III-like" evidence="6">
    <location>
        <begin position="657"/>
        <end position="727"/>
    </location>
</feature>
<dbReference type="InterPro" id="IPR017853">
    <property type="entry name" value="GH"/>
</dbReference>
<organism evidence="7 8">
    <name type="scientific">Roseburia faecis</name>
    <dbReference type="NCBI Taxonomy" id="301302"/>
    <lineage>
        <taxon>Bacteria</taxon>
        <taxon>Bacillati</taxon>
        <taxon>Bacillota</taxon>
        <taxon>Clostridia</taxon>
        <taxon>Lachnospirales</taxon>
        <taxon>Lachnospiraceae</taxon>
        <taxon>Roseburia</taxon>
    </lineage>
</organism>
<dbReference type="GO" id="GO:0004553">
    <property type="term" value="F:hydrolase activity, hydrolyzing O-glycosyl compounds"/>
    <property type="evidence" value="ECO:0007669"/>
    <property type="project" value="InterPro"/>
</dbReference>
<evidence type="ECO:0000256" key="4">
    <source>
        <dbReference type="RuleBase" id="RU361161"/>
    </source>
</evidence>
<dbReference type="InterPro" id="IPR036962">
    <property type="entry name" value="Glyco_hydro_3_N_sf"/>
</dbReference>
<dbReference type="Gene3D" id="2.60.40.10">
    <property type="entry name" value="Immunoglobulins"/>
    <property type="match status" value="1"/>
</dbReference>
<sequence length="738" mass="82784">MDKVLENRICLLIKEMTLEEKTGMIHGAGLFRTAGVERIHIPPLKMSDGPMGVRSEFVNDQWMPVGTPDDYVTYCPSNSAIAMTWNRKLARNAGKVLGEEARGRGKDVILAPGINIKRTPACGRNFEYISEDPRLTSELAVPIVRGIETSDVAACVKHFAMNNQETERLWVNVEADERTMREIYFPAFQAVVQKAGAKSIMGSYNLIRGTHVCENKDIMGTVLRKEWGFDGTIISDWGAVHTTKGTAEGPLDIEMSVTSDFDDYFLANPLISEIRKGHIDEACVDEKVRNILRMMVRLHMIELTEVPDSDGKKKILVQKNKNRKAGSYNTAKHRFEVLKVARESITLLKNEDRKLPLDPAIDKVLVIGQNAVISQAMGGGSAEIKALYEITPLLGISKFLGGNCEVRYARGYDIPAKKESDHNWQEDSLDASKAAAETAKETEDSARLRKEAVELAKEYKHVIYVGGLNHDQDLEGQDRADLTLPYGQDRLITELLEVRPDMTIVMLAGSPVSMKPWADRAKAIVWMSYSGMEGGTALAEVLFGAVNPSGKLAETLPEEIPECFRKEAYFPGRPLTDEEKKHMNAHLTQTYAEGIFVGYRYYEKNRIPVQFCFGHGLSYTDFTYDNLKIEEIPSKARANGFDVQLQVRNVGALEGKETVQLYLGEKTVSPENPVKELKAFEKICLRPRETKTVLLKITMEDFMHYDEAAGTWRLKHGDYRIYVGSSLQDIQLTQDITI</sequence>
<dbReference type="Pfam" id="PF14310">
    <property type="entry name" value="Fn3-like"/>
    <property type="match status" value="1"/>
</dbReference>
<evidence type="ECO:0000256" key="5">
    <source>
        <dbReference type="SAM" id="MobiDB-lite"/>
    </source>
</evidence>
<dbReference type="InterPro" id="IPR019800">
    <property type="entry name" value="Glyco_hydro_3_AS"/>
</dbReference>
<proteinExistence type="inferred from homology"/>
<evidence type="ECO:0000259" key="6">
    <source>
        <dbReference type="SMART" id="SM01217"/>
    </source>
</evidence>
<dbReference type="PANTHER" id="PTHR42715">
    <property type="entry name" value="BETA-GLUCOSIDASE"/>
    <property type="match status" value="1"/>
</dbReference>
<dbReference type="InterPro" id="IPR002772">
    <property type="entry name" value="Glyco_hydro_3_C"/>
</dbReference>
<keyword evidence="2 4" id="KW-0378">Hydrolase</keyword>
<dbReference type="Gene3D" id="3.20.20.300">
    <property type="entry name" value="Glycoside hydrolase, family 3, N-terminal domain"/>
    <property type="match status" value="1"/>
</dbReference>
<comment type="similarity">
    <text evidence="1 4">Belongs to the glycosyl hydrolase 3 family.</text>
</comment>
<dbReference type="SUPFAM" id="SSF52279">
    <property type="entry name" value="Beta-D-glucan exohydrolase, C-terminal domain"/>
    <property type="match status" value="1"/>
</dbReference>
<evidence type="ECO:0000256" key="1">
    <source>
        <dbReference type="ARBA" id="ARBA00005336"/>
    </source>
</evidence>
<accession>A0A844KRI2</accession>
<protein>
    <submittedName>
        <fullName evidence="7">Glycosyl hydrolase</fullName>
    </submittedName>
</protein>
<dbReference type="PROSITE" id="PS00775">
    <property type="entry name" value="GLYCOSYL_HYDROL_F3"/>
    <property type="match status" value="1"/>
</dbReference>
<dbReference type="AlphaFoldDB" id="A0A844KRI2"/>
<dbReference type="InterPro" id="IPR026891">
    <property type="entry name" value="Fn3-like"/>
</dbReference>
<evidence type="ECO:0000313" key="8">
    <source>
        <dbReference type="Proteomes" id="UP000446657"/>
    </source>
</evidence>
<keyword evidence="4" id="KW-0326">Glycosidase</keyword>
<evidence type="ECO:0000256" key="3">
    <source>
        <dbReference type="ARBA" id="ARBA00023277"/>
    </source>
</evidence>
<feature type="region of interest" description="Disordered" evidence="5">
    <location>
        <begin position="419"/>
        <end position="443"/>
    </location>
</feature>
<dbReference type="SMART" id="SM01217">
    <property type="entry name" value="Fn3_like"/>
    <property type="match status" value="1"/>
</dbReference>
<dbReference type="PRINTS" id="PR00133">
    <property type="entry name" value="GLHYDRLASE3"/>
</dbReference>
<dbReference type="RefSeq" id="WP_155177671.1">
    <property type="nucleotide sequence ID" value="NZ_JADNAB010000001.1"/>
</dbReference>
<dbReference type="GeneID" id="99746099"/>
<dbReference type="PANTHER" id="PTHR42715:SF10">
    <property type="entry name" value="BETA-GLUCOSIDASE"/>
    <property type="match status" value="1"/>
</dbReference>
<dbReference type="InterPro" id="IPR013783">
    <property type="entry name" value="Ig-like_fold"/>
</dbReference>
<dbReference type="EMBL" id="WNAL01000048">
    <property type="protein sequence ID" value="MTR83059.1"/>
    <property type="molecule type" value="Genomic_DNA"/>
</dbReference>
<gene>
    <name evidence="7" type="ORF">GMD30_15550</name>
</gene>
<dbReference type="SUPFAM" id="SSF51445">
    <property type="entry name" value="(Trans)glycosidases"/>
    <property type="match status" value="1"/>
</dbReference>
<dbReference type="Pfam" id="PF00933">
    <property type="entry name" value="Glyco_hydro_3"/>
    <property type="match status" value="1"/>
</dbReference>
<evidence type="ECO:0000313" key="7">
    <source>
        <dbReference type="EMBL" id="MTR83059.1"/>
    </source>
</evidence>
<comment type="caution">
    <text evidence="7">The sequence shown here is derived from an EMBL/GenBank/DDBJ whole genome shotgun (WGS) entry which is preliminary data.</text>
</comment>
<dbReference type="InterPro" id="IPR036881">
    <property type="entry name" value="Glyco_hydro_3_C_sf"/>
</dbReference>
<dbReference type="InterPro" id="IPR001764">
    <property type="entry name" value="Glyco_hydro_3_N"/>
</dbReference>
<dbReference type="InterPro" id="IPR050288">
    <property type="entry name" value="Cellulose_deg_GH3"/>
</dbReference>
<dbReference type="GO" id="GO:0005975">
    <property type="term" value="P:carbohydrate metabolic process"/>
    <property type="evidence" value="ECO:0007669"/>
    <property type="project" value="InterPro"/>
</dbReference>
<keyword evidence="3" id="KW-0119">Carbohydrate metabolism</keyword>
<dbReference type="Pfam" id="PF01915">
    <property type="entry name" value="Glyco_hydro_3_C"/>
    <property type="match status" value="1"/>
</dbReference>